<dbReference type="PANTHER" id="PTHR24317">
    <property type="entry name" value="PEROXISOMAL TRANS-2-ENOYL-COA REDUCTASE"/>
    <property type="match status" value="1"/>
</dbReference>
<dbReference type="SUPFAM" id="SSF51735">
    <property type="entry name" value="NAD(P)-binding Rossmann-fold domains"/>
    <property type="match status" value="1"/>
</dbReference>
<dbReference type="PANTHER" id="PTHR24317:SF7">
    <property type="entry name" value="PEROXISOMAL TRANS-2-ENOYL-COA REDUCTASE"/>
    <property type="match status" value="1"/>
</dbReference>
<dbReference type="EC" id="1.3.1.38" evidence="13"/>
<comment type="catalytic activity">
    <reaction evidence="19">
        <text>(2E)-decenoyl-CoA + NADPH + H(+) = decanoyl-CoA + NADP(+)</text>
        <dbReference type="Rhea" id="RHEA:44960"/>
        <dbReference type="ChEBI" id="CHEBI:15378"/>
        <dbReference type="ChEBI" id="CHEBI:57783"/>
        <dbReference type="ChEBI" id="CHEBI:58349"/>
        <dbReference type="ChEBI" id="CHEBI:61406"/>
        <dbReference type="ChEBI" id="CHEBI:61430"/>
    </reaction>
    <physiologicalReaction direction="left-to-right" evidence="19">
        <dbReference type="Rhea" id="RHEA:44961"/>
    </physiologicalReaction>
</comment>
<dbReference type="AlphaFoldDB" id="A0A5E7UZ07"/>
<proteinExistence type="predicted"/>
<evidence type="ECO:0000256" key="17">
    <source>
        <dbReference type="ARBA" id="ARBA00049108"/>
    </source>
</evidence>
<evidence type="ECO:0000256" key="14">
    <source>
        <dbReference type="ARBA" id="ARBA00041063"/>
    </source>
</evidence>
<keyword evidence="3" id="KW-0444">Lipid biosynthesis</keyword>
<evidence type="ECO:0000256" key="2">
    <source>
        <dbReference type="ARBA" id="ARBA00005189"/>
    </source>
</evidence>
<comment type="subunit">
    <text evidence="12">Interacts with PEX5, probably required to target it into peroxisomes.</text>
</comment>
<dbReference type="Proteomes" id="UP000381378">
    <property type="component" value="Unassembled WGS sequence"/>
</dbReference>
<evidence type="ECO:0000256" key="9">
    <source>
        <dbReference type="ARBA" id="ARBA00023140"/>
    </source>
</evidence>
<dbReference type="CDD" id="cd05369">
    <property type="entry name" value="TER_DECR_SDR_a"/>
    <property type="match status" value="1"/>
</dbReference>
<dbReference type="PRINTS" id="PR00081">
    <property type="entry name" value="GDHRDH"/>
</dbReference>
<gene>
    <name evidence="21" type="ORF">PS928_04241</name>
</gene>
<keyword evidence="8" id="KW-0443">Lipid metabolism</keyword>
<evidence type="ECO:0000256" key="6">
    <source>
        <dbReference type="ARBA" id="ARBA00022857"/>
    </source>
</evidence>
<dbReference type="InterPro" id="IPR002347">
    <property type="entry name" value="SDR_fam"/>
</dbReference>
<organism evidence="21 22">
    <name type="scientific">Pseudomonas fluorescens</name>
    <dbReference type="NCBI Taxonomy" id="294"/>
    <lineage>
        <taxon>Bacteria</taxon>
        <taxon>Pseudomonadati</taxon>
        <taxon>Pseudomonadota</taxon>
        <taxon>Gammaproteobacteria</taxon>
        <taxon>Pseudomonadales</taxon>
        <taxon>Pseudomonadaceae</taxon>
        <taxon>Pseudomonas</taxon>
    </lineage>
</organism>
<evidence type="ECO:0000256" key="10">
    <source>
        <dbReference type="ARBA" id="ARBA00023160"/>
    </source>
</evidence>
<dbReference type="Pfam" id="PF13561">
    <property type="entry name" value="adh_short_C2"/>
    <property type="match status" value="1"/>
</dbReference>
<dbReference type="EMBL" id="CABVJF010000017">
    <property type="protein sequence ID" value="VVQ15276.1"/>
    <property type="molecule type" value="Genomic_DNA"/>
</dbReference>
<comment type="catalytic activity">
    <reaction evidence="18">
        <text>a (2E)-enoyl-CoA + NADPH + H(+) = a 2,3-saturated acyl-CoA + NADP(+)</text>
        <dbReference type="Rhea" id="RHEA:33763"/>
        <dbReference type="ChEBI" id="CHEBI:15378"/>
        <dbReference type="ChEBI" id="CHEBI:57783"/>
        <dbReference type="ChEBI" id="CHEBI:58349"/>
        <dbReference type="ChEBI" id="CHEBI:58856"/>
        <dbReference type="ChEBI" id="CHEBI:65111"/>
        <dbReference type="EC" id="1.3.1.38"/>
    </reaction>
    <physiologicalReaction direction="left-to-right" evidence="18">
        <dbReference type="Rhea" id="RHEA:33764"/>
    </physiologicalReaction>
</comment>
<comment type="catalytic activity">
    <reaction evidence="15">
        <text>(2E)-dodecenoyl-CoA + NADPH + H(+) = dodecanoyl-CoA + NADP(+)</text>
        <dbReference type="Rhea" id="RHEA:44964"/>
        <dbReference type="ChEBI" id="CHEBI:15378"/>
        <dbReference type="ChEBI" id="CHEBI:57330"/>
        <dbReference type="ChEBI" id="CHEBI:57375"/>
        <dbReference type="ChEBI" id="CHEBI:57783"/>
        <dbReference type="ChEBI" id="CHEBI:58349"/>
    </reaction>
    <physiologicalReaction direction="left-to-right" evidence="15">
        <dbReference type="Rhea" id="RHEA:44965"/>
    </physiologicalReaction>
</comment>
<comment type="function">
    <text evidence="11">Participates in chain elongation of fatty acids. Catalyzes the reduction of trans-2-enoyl-CoAs of varying chain lengths from 6:1 to 16:1, having maximum activity with 10:1 CoA. Has no 2,4-dienoyl-CoA reductase activity.</text>
</comment>
<comment type="catalytic activity">
    <reaction evidence="20">
        <text>(2E)-octenoyl-CoA + NADPH + H(+) = octanoyl-CoA + NADP(+)</text>
        <dbReference type="Rhea" id="RHEA:44952"/>
        <dbReference type="ChEBI" id="CHEBI:15378"/>
        <dbReference type="ChEBI" id="CHEBI:57386"/>
        <dbReference type="ChEBI" id="CHEBI:57783"/>
        <dbReference type="ChEBI" id="CHEBI:58349"/>
        <dbReference type="ChEBI" id="CHEBI:62242"/>
    </reaction>
    <physiologicalReaction direction="left-to-right" evidence="20">
        <dbReference type="Rhea" id="RHEA:44953"/>
    </physiologicalReaction>
</comment>
<evidence type="ECO:0000256" key="4">
    <source>
        <dbReference type="ARBA" id="ARBA00022553"/>
    </source>
</evidence>
<evidence type="ECO:0000256" key="3">
    <source>
        <dbReference type="ARBA" id="ARBA00022516"/>
    </source>
</evidence>
<evidence type="ECO:0000256" key="13">
    <source>
        <dbReference type="ARBA" id="ARBA00038849"/>
    </source>
</evidence>
<keyword evidence="7" id="KW-0560">Oxidoreductase</keyword>
<evidence type="ECO:0000256" key="12">
    <source>
        <dbReference type="ARBA" id="ARBA00038622"/>
    </source>
</evidence>
<keyword evidence="4" id="KW-0597">Phosphoprotein</keyword>
<dbReference type="InterPro" id="IPR036291">
    <property type="entry name" value="NAD(P)-bd_dom_sf"/>
</dbReference>
<evidence type="ECO:0000256" key="11">
    <source>
        <dbReference type="ARBA" id="ARBA00037124"/>
    </source>
</evidence>
<keyword evidence="6" id="KW-0521">NADP</keyword>
<dbReference type="RefSeq" id="WP_224790965.1">
    <property type="nucleotide sequence ID" value="NZ_CABVJF010000017.1"/>
</dbReference>
<evidence type="ECO:0000256" key="16">
    <source>
        <dbReference type="ARBA" id="ARBA00048686"/>
    </source>
</evidence>
<comment type="catalytic activity">
    <reaction evidence="16">
        <text>(2E)-tetradecenoyl-CoA + NADPH + H(+) = tetradecanoyl-CoA + NADP(+)</text>
        <dbReference type="Rhea" id="RHEA:44968"/>
        <dbReference type="ChEBI" id="CHEBI:15378"/>
        <dbReference type="ChEBI" id="CHEBI:57385"/>
        <dbReference type="ChEBI" id="CHEBI:57783"/>
        <dbReference type="ChEBI" id="CHEBI:58349"/>
        <dbReference type="ChEBI" id="CHEBI:61405"/>
    </reaction>
    <physiologicalReaction direction="left-to-right" evidence="16">
        <dbReference type="Rhea" id="RHEA:44969"/>
    </physiologicalReaction>
</comment>
<protein>
    <recommendedName>
        <fullName evidence="14">Peroxisomal trans-2-enoyl-CoA reductase</fullName>
        <ecNumber evidence="13">1.3.1.38</ecNumber>
    </recommendedName>
</protein>
<keyword evidence="9" id="KW-0576">Peroxisome</keyword>
<comment type="pathway">
    <text evidence="2">Lipid metabolism.</text>
</comment>
<reference evidence="21 22" key="1">
    <citation type="submission" date="2019-09" db="EMBL/GenBank/DDBJ databases">
        <authorList>
            <person name="Chandra G."/>
            <person name="Truman W A."/>
        </authorList>
    </citation>
    <scope>NUCLEOTIDE SEQUENCE [LARGE SCALE GENOMIC DNA]</scope>
    <source>
        <strain evidence="21">PS928</strain>
    </source>
</reference>
<evidence type="ECO:0000313" key="21">
    <source>
        <dbReference type="EMBL" id="VVQ15276.1"/>
    </source>
</evidence>
<evidence type="ECO:0000256" key="19">
    <source>
        <dbReference type="ARBA" id="ARBA00049386"/>
    </source>
</evidence>
<keyword evidence="10" id="KW-0275">Fatty acid biosynthesis</keyword>
<accession>A0A5E7UZ07</accession>
<evidence type="ECO:0000256" key="15">
    <source>
        <dbReference type="ARBA" id="ARBA00047570"/>
    </source>
</evidence>
<comment type="catalytic activity">
    <reaction evidence="17">
        <text>(2E)-hexenoyl-CoA + NADPH + H(+) = hexanoyl-CoA + NADP(+)</text>
        <dbReference type="Rhea" id="RHEA:44956"/>
        <dbReference type="ChEBI" id="CHEBI:15378"/>
        <dbReference type="ChEBI" id="CHEBI:57783"/>
        <dbReference type="ChEBI" id="CHEBI:58349"/>
        <dbReference type="ChEBI" id="CHEBI:62077"/>
        <dbReference type="ChEBI" id="CHEBI:62620"/>
    </reaction>
    <physiologicalReaction direction="left-to-right" evidence="17">
        <dbReference type="Rhea" id="RHEA:44957"/>
    </physiologicalReaction>
</comment>
<evidence type="ECO:0000313" key="22">
    <source>
        <dbReference type="Proteomes" id="UP000381378"/>
    </source>
</evidence>
<evidence type="ECO:0000256" key="20">
    <source>
        <dbReference type="ARBA" id="ARBA00049559"/>
    </source>
</evidence>
<keyword evidence="5" id="KW-0276">Fatty acid metabolism</keyword>
<comment type="subcellular location">
    <subcellularLocation>
        <location evidence="1">Peroxisome</location>
    </subcellularLocation>
</comment>
<sequence>MFNKHTLSMHTDEDSMNLIFDKAALAGKRILVTGGGTGLGRELATGLARHGAKVYICGRRESVLSEAAEHIFSETGSRVSTLICDLRSAEMVENMIEQIWHEGPLNGLINNAAANFISPTKDLSPRGYEAIRSTVMDGSFFTTLACGKRWIKEGIKGSVLSNLVSWVWSGSAFVVPAAMAKSAINNMTQSLAVEWGGYGIRLNAIAPGPFPTEGAWEKLNPIEGSSVGATQSDQIPMRRFGRMEELQNLVIFLMSDACEFLTGQTIAIDGAHHLAAPSTFAGLTEMTDEQWAAAKEKIKAASDRDKKMRSI</sequence>
<dbReference type="Gene3D" id="3.40.50.720">
    <property type="entry name" value="NAD(P)-binding Rossmann-like Domain"/>
    <property type="match status" value="1"/>
</dbReference>
<dbReference type="GO" id="GO:0006633">
    <property type="term" value="P:fatty acid biosynthetic process"/>
    <property type="evidence" value="ECO:0007669"/>
    <property type="project" value="UniProtKB-KW"/>
</dbReference>
<dbReference type="InterPro" id="IPR052388">
    <property type="entry name" value="Peroxisomal_t2-enoyl-CoA_red"/>
</dbReference>
<evidence type="ECO:0000256" key="1">
    <source>
        <dbReference type="ARBA" id="ARBA00004275"/>
    </source>
</evidence>
<dbReference type="GO" id="GO:0019166">
    <property type="term" value="F:trans-2-enoyl-CoA reductase (NADPH) activity"/>
    <property type="evidence" value="ECO:0007669"/>
    <property type="project" value="UniProtKB-EC"/>
</dbReference>
<evidence type="ECO:0000256" key="5">
    <source>
        <dbReference type="ARBA" id="ARBA00022832"/>
    </source>
</evidence>
<name>A0A5E7UZ07_PSEFL</name>
<evidence type="ECO:0000256" key="8">
    <source>
        <dbReference type="ARBA" id="ARBA00023098"/>
    </source>
</evidence>
<evidence type="ECO:0000256" key="18">
    <source>
        <dbReference type="ARBA" id="ARBA00049251"/>
    </source>
</evidence>
<evidence type="ECO:0000256" key="7">
    <source>
        <dbReference type="ARBA" id="ARBA00023002"/>
    </source>
</evidence>